<comment type="similarity">
    <text evidence="1">Belongs to the folylpolyglutamate synthase family.</text>
</comment>
<evidence type="ECO:0000313" key="9">
    <source>
        <dbReference type="Proteomes" id="UP000799779"/>
    </source>
</evidence>
<dbReference type="PROSITE" id="PS01012">
    <property type="entry name" value="FOLYLPOLYGLU_SYNT_2"/>
    <property type="match status" value="1"/>
</dbReference>
<sequence>MIQPGLERIGALLKNVHFPWKAIHVAGTNGKGSICASTSALLTRRNIKNGRFTSPHIIDRWDCITVNDKPVGELRFKTVERHFIQLSERENINASPFEILTASAFQIFNDSNIDVGVVEVGMGGKLDATNILNNQVVSVISKIAHDHQSFLGHTLQEIAKHKAGILRPSIPYILNPRNDISVRLAVDDVAKEVGAGPLIDLGSEQLRTSLYSTPDWVKAVSGMSTIQRDNLALAYSAFFTALTSMKESTSKAPKLLIGVTRKGLPGRYQMQKFTRMLGAFREILVDGAHNRDAAKALDDYVSKKLRQRDNIIDGDAPRMVPVTWVIAMSEGKQVIPFLQALLRPGDMIVTTTFGPVDGMPWVKPMKPNSILKAAKNIIPDILGLCNNTPEVYRAVATAKYLTEGRNPIVVTGSLYLVGDLLRD</sequence>
<dbReference type="NCBIfam" id="TIGR01499">
    <property type="entry name" value="folC"/>
    <property type="match status" value="1"/>
</dbReference>
<dbReference type="GO" id="GO:0005739">
    <property type="term" value="C:mitochondrion"/>
    <property type="evidence" value="ECO:0007669"/>
    <property type="project" value="TreeGrafter"/>
</dbReference>
<dbReference type="InterPro" id="IPR013221">
    <property type="entry name" value="Mur_ligase_cen"/>
</dbReference>
<dbReference type="Gene3D" id="3.90.190.20">
    <property type="entry name" value="Mur ligase, C-terminal domain"/>
    <property type="match status" value="1"/>
</dbReference>
<dbReference type="PANTHER" id="PTHR11136">
    <property type="entry name" value="FOLYLPOLYGLUTAMATE SYNTHASE-RELATED"/>
    <property type="match status" value="1"/>
</dbReference>
<dbReference type="SUPFAM" id="SSF53623">
    <property type="entry name" value="MurD-like peptide ligases, catalytic domain"/>
    <property type="match status" value="1"/>
</dbReference>
<dbReference type="InterPro" id="IPR018109">
    <property type="entry name" value="Folylpolyglutamate_synth_CS"/>
</dbReference>
<dbReference type="GO" id="GO:0008841">
    <property type="term" value="F:dihydrofolate synthase activity"/>
    <property type="evidence" value="ECO:0007669"/>
    <property type="project" value="TreeGrafter"/>
</dbReference>
<evidence type="ECO:0000259" key="7">
    <source>
        <dbReference type="Pfam" id="PF08245"/>
    </source>
</evidence>
<evidence type="ECO:0000256" key="5">
    <source>
        <dbReference type="ARBA" id="ARBA00022840"/>
    </source>
</evidence>
<keyword evidence="2" id="KW-0436">Ligase</keyword>
<dbReference type="InterPro" id="IPR001645">
    <property type="entry name" value="Folylpolyglutamate_synth"/>
</dbReference>
<dbReference type="InterPro" id="IPR036565">
    <property type="entry name" value="Mur-like_cat_sf"/>
</dbReference>
<proteinExistence type="inferred from homology"/>
<feature type="non-terminal residue" evidence="8">
    <location>
        <position position="423"/>
    </location>
</feature>
<dbReference type="OrthoDB" id="5212574at2759"/>
<keyword evidence="6" id="KW-0460">Magnesium</keyword>
<evidence type="ECO:0000256" key="4">
    <source>
        <dbReference type="ARBA" id="ARBA00022741"/>
    </source>
</evidence>
<keyword evidence="3" id="KW-0479">Metal-binding</keyword>
<dbReference type="Gene3D" id="3.40.1190.10">
    <property type="entry name" value="Mur-like, catalytic domain"/>
    <property type="match status" value="1"/>
</dbReference>
<protein>
    <submittedName>
        <fullName evidence="8">FolC bifunctional protein</fullName>
    </submittedName>
</protein>
<dbReference type="Proteomes" id="UP000799779">
    <property type="component" value="Unassembled WGS sequence"/>
</dbReference>
<dbReference type="GO" id="GO:0005524">
    <property type="term" value="F:ATP binding"/>
    <property type="evidence" value="ECO:0007669"/>
    <property type="project" value="UniProtKB-KW"/>
</dbReference>
<name>A0A6A5WLZ8_9PLEO</name>
<organism evidence="8 9">
    <name type="scientific">Amniculicola lignicola CBS 123094</name>
    <dbReference type="NCBI Taxonomy" id="1392246"/>
    <lineage>
        <taxon>Eukaryota</taxon>
        <taxon>Fungi</taxon>
        <taxon>Dikarya</taxon>
        <taxon>Ascomycota</taxon>
        <taxon>Pezizomycotina</taxon>
        <taxon>Dothideomycetes</taxon>
        <taxon>Pleosporomycetidae</taxon>
        <taxon>Pleosporales</taxon>
        <taxon>Amniculicolaceae</taxon>
        <taxon>Amniculicola</taxon>
    </lineage>
</organism>
<dbReference type="GO" id="GO:0005829">
    <property type="term" value="C:cytosol"/>
    <property type="evidence" value="ECO:0007669"/>
    <property type="project" value="TreeGrafter"/>
</dbReference>
<evidence type="ECO:0000256" key="1">
    <source>
        <dbReference type="ARBA" id="ARBA00008276"/>
    </source>
</evidence>
<keyword evidence="9" id="KW-1185">Reference proteome</keyword>
<keyword evidence="4" id="KW-0547">Nucleotide-binding</keyword>
<dbReference type="EMBL" id="ML977576">
    <property type="protein sequence ID" value="KAF2002752.1"/>
    <property type="molecule type" value="Genomic_DNA"/>
</dbReference>
<dbReference type="PANTHER" id="PTHR11136:SF0">
    <property type="entry name" value="DIHYDROFOLATE SYNTHETASE-RELATED"/>
    <property type="match status" value="1"/>
</dbReference>
<feature type="domain" description="Mur ligase central" evidence="7">
    <location>
        <begin position="25"/>
        <end position="168"/>
    </location>
</feature>
<gene>
    <name evidence="8" type="ORF">P154DRAFT_430611</name>
</gene>
<dbReference type="AlphaFoldDB" id="A0A6A5WLZ8"/>
<dbReference type="GO" id="GO:0004326">
    <property type="term" value="F:tetrahydrofolylpolyglutamate synthase activity"/>
    <property type="evidence" value="ECO:0007669"/>
    <property type="project" value="InterPro"/>
</dbReference>
<evidence type="ECO:0000256" key="6">
    <source>
        <dbReference type="ARBA" id="ARBA00022842"/>
    </source>
</evidence>
<evidence type="ECO:0000256" key="2">
    <source>
        <dbReference type="ARBA" id="ARBA00022598"/>
    </source>
</evidence>
<dbReference type="UniPathway" id="UPA00850"/>
<dbReference type="GO" id="GO:0046872">
    <property type="term" value="F:metal ion binding"/>
    <property type="evidence" value="ECO:0007669"/>
    <property type="project" value="UniProtKB-KW"/>
</dbReference>
<accession>A0A6A5WLZ8</accession>
<dbReference type="Pfam" id="PF08245">
    <property type="entry name" value="Mur_ligase_M"/>
    <property type="match status" value="1"/>
</dbReference>
<keyword evidence="5" id="KW-0067">ATP-binding</keyword>
<evidence type="ECO:0000256" key="3">
    <source>
        <dbReference type="ARBA" id="ARBA00022723"/>
    </source>
</evidence>
<evidence type="ECO:0000313" key="8">
    <source>
        <dbReference type="EMBL" id="KAF2002752.1"/>
    </source>
</evidence>
<dbReference type="InterPro" id="IPR036615">
    <property type="entry name" value="Mur_ligase_C_dom_sf"/>
</dbReference>
<reference evidence="8" key="1">
    <citation type="journal article" date="2020" name="Stud. Mycol.">
        <title>101 Dothideomycetes genomes: a test case for predicting lifestyles and emergence of pathogens.</title>
        <authorList>
            <person name="Haridas S."/>
            <person name="Albert R."/>
            <person name="Binder M."/>
            <person name="Bloem J."/>
            <person name="Labutti K."/>
            <person name="Salamov A."/>
            <person name="Andreopoulos B."/>
            <person name="Baker S."/>
            <person name="Barry K."/>
            <person name="Bills G."/>
            <person name="Bluhm B."/>
            <person name="Cannon C."/>
            <person name="Castanera R."/>
            <person name="Culley D."/>
            <person name="Daum C."/>
            <person name="Ezra D."/>
            <person name="Gonzalez J."/>
            <person name="Henrissat B."/>
            <person name="Kuo A."/>
            <person name="Liang C."/>
            <person name="Lipzen A."/>
            <person name="Lutzoni F."/>
            <person name="Magnuson J."/>
            <person name="Mondo S."/>
            <person name="Nolan M."/>
            <person name="Ohm R."/>
            <person name="Pangilinan J."/>
            <person name="Park H.-J."/>
            <person name="Ramirez L."/>
            <person name="Alfaro M."/>
            <person name="Sun H."/>
            <person name="Tritt A."/>
            <person name="Yoshinaga Y."/>
            <person name="Zwiers L.-H."/>
            <person name="Turgeon B."/>
            <person name="Goodwin S."/>
            <person name="Spatafora J."/>
            <person name="Crous P."/>
            <person name="Grigoriev I."/>
        </authorList>
    </citation>
    <scope>NUCLEOTIDE SEQUENCE</scope>
    <source>
        <strain evidence="8">CBS 123094</strain>
    </source>
</reference>
<dbReference type="SUPFAM" id="SSF53244">
    <property type="entry name" value="MurD-like peptide ligases, peptide-binding domain"/>
    <property type="match status" value="1"/>
</dbReference>